<proteinExistence type="predicted"/>
<dbReference type="Pfam" id="PF12846">
    <property type="entry name" value="AAA_10"/>
    <property type="match status" value="1"/>
</dbReference>
<gene>
    <name evidence="3" type="ORF">ACK4CP_29915</name>
</gene>
<evidence type="ECO:0000256" key="2">
    <source>
        <dbReference type="SAM" id="Phobius"/>
    </source>
</evidence>
<dbReference type="GO" id="GO:0005524">
    <property type="term" value="F:ATP binding"/>
    <property type="evidence" value="ECO:0007669"/>
    <property type="project" value="UniProtKB-KW"/>
</dbReference>
<comment type="caution">
    <text evidence="3">The sequence shown here is derived from an EMBL/GenBank/DDBJ whole genome shotgun (WGS) entry which is preliminary data.</text>
</comment>
<name>A0ABW9M2V4_9MYCO</name>
<feature type="region of interest" description="Disordered" evidence="1">
    <location>
        <begin position="215"/>
        <end position="238"/>
    </location>
</feature>
<dbReference type="SUPFAM" id="SSF52540">
    <property type="entry name" value="P-loop containing nucleoside triphosphate hydrolases"/>
    <property type="match status" value="1"/>
</dbReference>
<evidence type="ECO:0000256" key="1">
    <source>
        <dbReference type="SAM" id="MobiDB-lite"/>
    </source>
</evidence>
<feature type="transmembrane region" description="Helical" evidence="2">
    <location>
        <begin position="63"/>
        <end position="83"/>
    </location>
</feature>
<protein>
    <submittedName>
        <fullName evidence="3">ATP-binding protein</fullName>
    </submittedName>
</protein>
<keyword evidence="2" id="KW-1133">Transmembrane helix</keyword>
<evidence type="ECO:0000313" key="4">
    <source>
        <dbReference type="Proteomes" id="UP001635817"/>
    </source>
</evidence>
<keyword evidence="3" id="KW-0067">ATP-binding</keyword>
<keyword evidence="2" id="KW-0812">Transmembrane</keyword>
<dbReference type="InterPro" id="IPR027417">
    <property type="entry name" value="P-loop_NTPase"/>
</dbReference>
<accession>A0ABW9M2V4</accession>
<dbReference type="Gene3D" id="3.40.50.300">
    <property type="entry name" value="P-loop containing nucleotide triphosphate hydrolases"/>
    <property type="match status" value="2"/>
</dbReference>
<sequence length="976" mass="109161">MAANETNTTARVFTDVRDFPIHVSYIDENTRIWWAPWRVWDGATALLGLTLTIWAAYKNFDSGHSAVVAVTGLGITAILTAWARQIPISRPSPTYRIMWLLSCVFGTQQRAADKGKRDPWLSPPIAVIDNLIFTKGGVYAEFLITGQPAGMMPFGEKREIAERHRPLVRQLPSGLVLWGVCAPLSPQRLKRRMLAGKAHKEAWVREVRAWDALLESQPNGANRPPEDGSQGVPTEIENTNDGAQPASLMFYEHIFGLRVPVDAGMAGRSGAGAVAKAWDVVAGRDHDDPQTLEAYSEVVESVLRQIPDEFEARPATPRQIQWRYHRRWRLGADATPFPHDDDGPRRLTAADFTGAPVEFDEGDQRTRRQSRSWFRRHLPSMKRIVRLGSADGAQSYQALLPVQELPRGGLAYPGAEYLLSAYDVDVDADVDWEHHVTVRSREKGINRVDRALRNLDDQAYQRGGRRASTTDLEQRYESGEDYNAQLQSSTLERETEWTTVIAVGSTSAKATEHSAQRLRTHFAEELETTLGNPRGAQRALWQLGHPGSENRAPRSQFCQLTTTEHWSRFAPFLSSELGHETGILLAENLATRRPTPVLLDMEGTTERRGAPGILFVGTSGGGKSQGSKRVVDGLLKRGSQASIIDPGTMREWEAALAHHGDRVVAIDPTGGKWSLDGLQLFPREKAAEHMLDHLLPMMGVAPDDDLADKLRYLLRPDRRVAETMGGVLRYLNDLRGTEKDEYARLTAKLNSWASEDYLRAVFDESLPAPPIREKDAVIWLTSELELPKTGDTDQLHLYQRQTRRARAGLAIYGMIASLTRLTYTGANRPRPDAFGWLVAEEARTYLTSPVGRDDTLRTATQGRKEHYGFIGISQHFEDFEGIGAQNLPMRIITPFKPTEREYAREAFRKLGIDPDEYPDVMRLRTVAGHGYAYFIDDFGRCGLVDLLPPVQPELVTAFDTRYLQEQATTGDIAEVA</sequence>
<evidence type="ECO:0000313" key="3">
    <source>
        <dbReference type="EMBL" id="MFN6554641.1"/>
    </source>
</evidence>
<dbReference type="RefSeq" id="WP_409552743.1">
    <property type="nucleotide sequence ID" value="NZ_JBKBDE010000014.1"/>
</dbReference>
<dbReference type="Proteomes" id="UP001635817">
    <property type="component" value="Unassembled WGS sequence"/>
</dbReference>
<organism evidence="3 4">
    <name type="scientific">Mycolicibacterium septicum</name>
    <dbReference type="NCBI Taxonomy" id="98668"/>
    <lineage>
        <taxon>Bacteria</taxon>
        <taxon>Bacillati</taxon>
        <taxon>Actinomycetota</taxon>
        <taxon>Actinomycetes</taxon>
        <taxon>Mycobacteriales</taxon>
        <taxon>Mycobacteriaceae</taxon>
        <taxon>Mycolicibacterium</taxon>
    </lineage>
</organism>
<keyword evidence="2" id="KW-0472">Membrane</keyword>
<dbReference type="EMBL" id="JBKBDE010000014">
    <property type="protein sequence ID" value="MFN6554641.1"/>
    <property type="molecule type" value="Genomic_DNA"/>
</dbReference>
<keyword evidence="4" id="KW-1185">Reference proteome</keyword>
<reference evidence="3 4" key="1">
    <citation type="submission" date="2024-12" db="EMBL/GenBank/DDBJ databases">
        <title>The coexistence of Mycolicibacterium septicum and Mycolicibacterium nivoides in clinical samples.</title>
        <authorList>
            <person name="Wang C."/>
            <person name="Feng Y."/>
            <person name="Zong Z."/>
        </authorList>
    </citation>
    <scope>NUCLEOTIDE SEQUENCE [LARGE SCALE GENOMIC DNA]</scope>
    <source>
        <strain evidence="3 4">120310</strain>
    </source>
</reference>
<keyword evidence="3" id="KW-0547">Nucleotide-binding</keyword>